<keyword evidence="3" id="KW-1185">Reference proteome</keyword>
<dbReference type="Proteomes" id="UP000288716">
    <property type="component" value="Unassembled WGS sequence"/>
</dbReference>
<evidence type="ECO:0000313" key="2">
    <source>
        <dbReference type="EMBL" id="RWS21409.1"/>
    </source>
</evidence>
<evidence type="ECO:0000256" key="1">
    <source>
        <dbReference type="SAM" id="MobiDB-lite"/>
    </source>
</evidence>
<sequence length="57" mass="6683">MAEMDGYSGDGYMEQEEEWEREGLLDPAWEKQQRKRQSDMQICVECLVAIDVTSRIV</sequence>
<reference evidence="2 3" key="1">
    <citation type="journal article" date="2018" name="Gigascience">
        <title>Genomes of trombidid mites reveal novel predicted allergens and laterally-transferred genes associated with secondary metabolism.</title>
        <authorList>
            <person name="Dong X."/>
            <person name="Chaisiri K."/>
            <person name="Xia D."/>
            <person name="Armstrong S.D."/>
            <person name="Fang Y."/>
            <person name="Donnelly M.J."/>
            <person name="Kadowaki T."/>
            <person name="McGarry J.W."/>
            <person name="Darby A.C."/>
            <person name="Makepeace B.L."/>
        </authorList>
    </citation>
    <scope>NUCLEOTIDE SEQUENCE [LARGE SCALE GENOMIC DNA]</scope>
    <source>
        <strain evidence="2">UoL-UT</strain>
    </source>
</reference>
<evidence type="ECO:0000313" key="3">
    <source>
        <dbReference type="Proteomes" id="UP000288716"/>
    </source>
</evidence>
<dbReference type="AlphaFoldDB" id="A0A443S1J5"/>
<organism evidence="2 3">
    <name type="scientific">Leptotrombidium deliense</name>
    <dbReference type="NCBI Taxonomy" id="299467"/>
    <lineage>
        <taxon>Eukaryota</taxon>
        <taxon>Metazoa</taxon>
        <taxon>Ecdysozoa</taxon>
        <taxon>Arthropoda</taxon>
        <taxon>Chelicerata</taxon>
        <taxon>Arachnida</taxon>
        <taxon>Acari</taxon>
        <taxon>Acariformes</taxon>
        <taxon>Trombidiformes</taxon>
        <taxon>Prostigmata</taxon>
        <taxon>Anystina</taxon>
        <taxon>Parasitengona</taxon>
        <taxon>Trombiculoidea</taxon>
        <taxon>Trombiculidae</taxon>
        <taxon>Leptotrombidium</taxon>
    </lineage>
</organism>
<feature type="region of interest" description="Disordered" evidence="1">
    <location>
        <begin position="1"/>
        <end position="20"/>
    </location>
</feature>
<dbReference type="OrthoDB" id="8192105at2759"/>
<dbReference type="EMBL" id="NCKV01012344">
    <property type="protein sequence ID" value="RWS21409.1"/>
    <property type="molecule type" value="Genomic_DNA"/>
</dbReference>
<gene>
    <name evidence="2" type="ORF">B4U80_09823</name>
</gene>
<comment type="caution">
    <text evidence="2">The sequence shown here is derived from an EMBL/GenBank/DDBJ whole genome shotgun (WGS) entry which is preliminary data.</text>
</comment>
<dbReference type="VEuPathDB" id="VectorBase:LDEU010631"/>
<accession>A0A443S1J5</accession>
<name>A0A443S1J5_9ACAR</name>
<proteinExistence type="predicted"/>
<dbReference type="STRING" id="299467.A0A443S1J5"/>
<protein>
    <submittedName>
        <fullName evidence="2">Uncharacterized protein</fullName>
    </submittedName>
</protein>